<feature type="compositionally biased region" description="Basic and acidic residues" evidence="2">
    <location>
        <begin position="59"/>
        <end position="78"/>
    </location>
</feature>
<feature type="domain" description="RPAP1 N-terminal" evidence="4">
    <location>
        <begin position="92"/>
        <end position="135"/>
    </location>
</feature>
<dbReference type="AlphaFoldDB" id="A0A1E5RHY2"/>
<evidence type="ECO:0000259" key="4">
    <source>
        <dbReference type="Pfam" id="PF08621"/>
    </source>
</evidence>
<reference evidence="6" key="1">
    <citation type="journal article" date="2016" name="Genome Announc.">
        <title>Genome sequences of three species of Hanseniaspora isolated from spontaneous wine fermentations.</title>
        <authorList>
            <person name="Sternes P.R."/>
            <person name="Lee D."/>
            <person name="Kutyna D.R."/>
            <person name="Borneman A.R."/>
        </authorList>
    </citation>
    <scope>NUCLEOTIDE SEQUENCE [LARGE SCALE GENOMIC DNA]</scope>
    <source>
        <strain evidence="6">AWRI3579</strain>
    </source>
</reference>
<protein>
    <submittedName>
        <fullName evidence="5">RNA polymerase II-associated protein RBA50</fullName>
    </submittedName>
</protein>
<proteinExistence type="inferred from homology"/>
<feature type="region of interest" description="Disordered" evidence="2">
    <location>
        <begin position="44"/>
        <end position="88"/>
    </location>
</feature>
<accession>A0A1E5RHY2</accession>
<organism evidence="5 6">
    <name type="scientific">Hanseniaspora osmophila</name>
    <dbReference type="NCBI Taxonomy" id="56408"/>
    <lineage>
        <taxon>Eukaryota</taxon>
        <taxon>Fungi</taxon>
        <taxon>Dikarya</taxon>
        <taxon>Ascomycota</taxon>
        <taxon>Saccharomycotina</taxon>
        <taxon>Saccharomycetes</taxon>
        <taxon>Saccharomycodales</taxon>
        <taxon>Saccharomycodaceae</taxon>
        <taxon>Hanseniaspora</taxon>
    </lineage>
</organism>
<dbReference type="InterPro" id="IPR039913">
    <property type="entry name" value="RPAP1/Rba50"/>
</dbReference>
<dbReference type="Pfam" id="PF08621">
    <property type="entry name" value="RPAP1_N"/>
    <property type="match status" value="1"/>
</dbReference>
<comment type="similarity">
    <text evidence="1">Belongs to the RPAP1 family.</text>
</comment>
<keyword evidence="6" id="KW-1185">Reference proteome</keyword>
<dbReference type="OrthoDB" id="348201at2759"/>
<dbReference type="InterPro" id="IPR013929">
    <property type="entry name" value="RPAP1_C"/>
</dbReference>
<dbReference type="InterPro" id="IPR013930">
    <property type="entry name" value="RPAP1_N"/>
</dbReference>
<gene>
    <name evidence="5" type="ORF">AWRI3579_g1645</name>
</gene>
<dbReference type="Pfam" id="PF08620">
    <property type="entry name" value="RPAP1_C"/>
    <property type="match status" value="1"/>
</dbReference>
<dbReference type="Proteomes" id="UP000095728">
    <property type="component" value="Unassembled WGS sequence"/>
</dbReference>
<feature type="region of interest" description="Disordered" evidence="2">
    <location>
        <begin position="1"/>
        <end position="29"/>
    </location>
</feature>
<dbReference type="EMBL" id="LPNM01000006">
    <property type="protein sequence ID" value="OEJ86486.1"/>
    <property type="molecule type" value="Genomic_DNA"/>
</dbReference>
<dbReference type="GO" id="GO:0006366">
    <property type="term" value="P:transcription by RNA polymerase II"/>
    <property type="evidence" value="ECO:0007669"/>
    <property type="project" value="InterPro"/>
</dbReference>
<evidence type="ECO:0000256" key="2">
    <source>
        <dbReference type="SAM" id="MobiDB-lite"/>
    </source>
</evidence>
<evidence type="ECO:0000256" key="1">
    <source>
        <dbReference type="ARBA" id="ARBA00009953"/>
    </source>
</evidence>
<dbReference type="FunCoup" id="A0A1E5RHY2">
    <property type="interactions" value="187"/>
</dbReference>
<comment type="caution">
    <text evidence="5">The sequence shown here is derived from an EMBL/GenBank/DDBJ whole genome shotgun (WGS) entry which is preliminary data.</text>
</comment>
<evidence type="ECO:0000313" key="5">
    <source>
        <dbReference type="EMBL" id="OEJ86486.1"/>
    </source>
</evidence>
<dbReference type="PANTHER" id="PTHR21483">
    <property type="entry name" value="RNA POLYMERASE II-ASSOCIATED PROTEIN 1"/>
    <property type="match status" value="1"/>
</dbReference>
<name>A0A1E5RHY2_9ASCO</name>
<dbReference type="PANTHER" id="PTHR21483:SF18">
    <property type="entry name" value="RNA POLYMERASE II-ASSOCIATED PROTEIN 1"/>
    <property type="match status" value="1"/>
</dbReference>
<feature type="domain" description="RPAP1 C-terminal" evidence="3">
    <location>
        <begin position="312"/>
        <end position="378"/>
    </location>
</feature>
<dbReference type="InParanoid" id="A0A1E5RHY2"/>
<evidence type="ECO:0000313" key="6">
    <source>
        <dbReference type="Proteomes" id="UP000095728"/>
    </source>
</evidence>
<sequence>MDLLGEIVEKDPDTTIAENTLPANGQDDLSIQLTGFPKLLQKKEMSSWKQRLQQKKKKQKEEQLKDTEPVVKGEKATDDQNDQAKQPLTEAEEIHLENIKYMMTLSEEQIQQERKELMENLNPAVLQNLLKKIDKSAKPESTHDFQENSNEIPLYAEIDTNKYWVGGSSKDKNMDKLDDAEIIKQLNINDVSKQDIVEEQPEEENVEVSLDRFDDETLAPQEYQFIQQMDHMTNEELLNDVHFIKPHAKSGAKDIQKYEPLSIDDPQFDEKLKQTYFPDLPTEINKLQWMQKDEFLDNNSQRKVETIDNVAEIRFDFKGNMIPLTREITTTKDGLHHHSEKQHLKGYNLEELATYARSSFPSQKCIALQTLGRILYKLGKQKYYQLIPEVDVEQFEALGGSVNSITYHIYKMFWDWVNHLLIVEIIELSLSSKNLSVKNYATDAMWLYKQGGGQPPKPETETSEIHS</sequence>
<evidence type="ECO:0000259" key="3">
    <source>
        <dbReference type="Pfam" id="PF08620"/>
    </source>
</evidence>
<feature type="compositionally biased region" description="Polar residues" evidence="2">
    <location>
        <begin position="16"/>
        <end position="29"/>
    </location>
</feature>